<gene>
    <name evidence="2" type="ORF">AUJ42_00505</name>
</gene>
<feature type="domain" description="PIN" evidence="1">
    <location>
        <begin position="3"/>
        <end position="104"/>
    </location>
</feature>
<name>A0A1J4RZJ5_9BACT</name>
<protein>
    <recommendedName>
        <fullName evidence="1">PIN domain-containing protein</fullName>
    </recommendedName>
</protein>
<dbReference type="AlphaFoldDB" id="A0A1J4RZJ5"/>
<accession>A0A1J4RZJ5</accession>
<comment type="caution">
    <text evidence="2">The sequence shown here is derived from an EMBL/GenBank/DDBJ whole genome shotgun (WGS) entry which is preliminary data.</text>
</comment>
<sequence length="120" mass="13609">MARVFLDTNIFIDVIHRKPEILASLEGHSISISPLSVHIYCYSFKKKVPVTRLQSQIRLFEIVDLNTKIVDKSTEGPTNDVEDNIQLHSAVEANCDIFLTGDKKLLKLGYFGKVKIIDHL</sequence>
<evidence type="ECO:0000313" key="3">
    <source>
        <dbReference type="Proteomes" id="UP000182345"/>
    </source>
</evidence>
<organism evidence="2 3">
    <name type="scientific">Candidatus Collierbacteria bacterium CG1_02_44_10</name>
    <dbReference type="NCBI Taxonomy" id="1805087"/>
    <lineage>
        <taxon>Bacteria</taxon>
        <taxon>Candidatus Collieribacteriota</taxon>
    </lineage>
</organism>
<dbReference type="EMBL" id="MNUK01000016">
    <property type="protein sequence ID" value="OIN92335.1"/>
    <property type="molecule type" value="Genomic_DNA"/>
</dbReference>
<dbReference type="Proteomes" id="UP000182345">
    <property type="component" value="Unassembled WGS sequence"/>
</dbReference>
<proteinExistence type="predicted"/>
<dbReference type="InterPro" id="IPR002716">
    <property type="entry name" value="PIN_dom"/>
</dbReference>
<evidence type="ECO:0000313" key="2">
    <source>
        <dbReference type="EMBL" id="OIN92335.1"/>
    </source>
</evidence>
<dbReference type="InterPro" id="IPR029060">
    <property type="entry name" value="PIN-like_dom_sf"/>
</dbReference>
<evidence type="ECO:0000259" key="1">
    <source>
        <dbReference type="Pfam" id="PF13470"/>
    </source>
</evidence>
<dbReference type="Gene3D" id="3.40.50.1010">
    <property type="entry name" value="5'-nuclease"/>
    <property type="match status" value="1"/>
</dbReference>
<dbReference type="SUPFAM" id="SSF88723">
    <property type="entry name" value="PIN domain-like"/>
    <property type="match status" value="1"/>
</dbReference>
<reference evidence="2 3" key="1">
    <citation type="journal article" date="2016" name="Environ. Microbiol.">
        <title>Genomic resolution of a cold subsurface aquifer community provides metabolic insights for novel microbes adapted to high CO concentrations.</title>
        <authorList>
            <person name="Probst A.J."/>
            <person name="Castelle C.J."/>
            <person name="Singh A."/>
            <person name="Brown C.T."/>
            <person name="Anantharaman K."/>
            <person name="Sharon I."/>
            <person name="Hug L.A."/>
            <person name="Burstein D."/>
            <person name="Emerson J.B."/>
            <person name="Thomas B.C."/>
            <person name="Banfield J.F."/>
        </authorList>
    </citation>
    <scope>NUCLEOTIDE SEQUENCE [LARGE SCALE GENOMIC DNA]</scope>
    <source>
        <strain evidence="2">CG1_02_44_10</strain>
    </source>
</reference>
<dbReference type="Pfam" id="PF13470">
    <property type="entry name" value="PIN_3"/>
    <property type="match status" value="1"/>
</dbReference>